<dbReference type="GeneID" id="80005580"/>
<reference evidence="1 2" key="1">
    <citation type="submission" date="2019-10" db="EMBL/GenBank/DDBJ databases">
        <authorList>
            <person name="Mahalingam V.A."/>
            <person name="Aull H.A."/>
            <person name="Garlena R.A."/>
            <person name="Russell D.A."/>
            <person name="Pope W.H."/>
            <person name="Jacobs-Sera D."/>
            <person name="Hatfull G.F."/>
        </authorList>
    </citation>
    <scope>NUCLEOTIDE SEQUENCE [LARGE SCALE GENOMIC DNA]</scope>
</reference>
<accession>A0A649VAX6</accession>
<dbReference type="Proteomes" id="UP000424003">
    <property type="component" value="Segment"/>
</dbReference>
<dbReference type="RefSeq" id="YP_010751909.1">
    <property type="nucleotide sequence ID" value="NC_073374.1"/>
</dbReference>
<evidence type="ECO:0000313" key="1">
    <source>
        <dbReference type="EMBL" id="QGJ89476.1"/>
    </source>
</evidence>
<keyword evidence="2" id="KW-1185">Reference proteome</keyword>
<dbReference type="EMBL" id="MN585986">
    <property type="protein sequence ID" value="QGJ89476.1"/>
    <property type="molecule type" value="Genomic_DNA"/>
</dbReference>
<evidence type="ECO:0000313" key="2">
    <source>
        <dbReference type="Proteomes" id="UP000424003"/>
    </source>
</evidence>
<organism evidence="1 2">
    <name type="scientific">Microbacterium phage Ariadne</name>
    <dbReference type="NCBI Taxonomy" id="2656546"/>
    <lineage>
        <taxon>Viruses</taxon>
        <taxon>Duplodnaviria</taxon>
        <taxon>Heunggongvirae</taxon>
        <taxon>Uroviricota</taxon>
        <taxon>Caudoviricetes</taxon>
        <taxon>Hodgkinviridae</taxon>
        <taxon>Metamorphoovirus</taxon>
        <taxon>Metamorphoovirus ariadne</taxon>
    </lineage>
</organism>
<protein>
    <submittedName>
        <fullName evidence="1">Uncharacterized protein</fullName>
    </submittedName>
</protein>
<name>A0A649VAX6_9CAUD</name>
<dbReference type="KEGG" id="vg:80005580"/>
<proteinExistence type="predicted"/>
<gene>
    <name evidence="1" type="primary">73</name>
    <name evidence="1" type="ORF">PBI_ARIADNE_73</name>
</gene>
<sequence>MIMALHDSPVSQSDVDDVINDAHEQIDNGGSRWPGMSYEQGLVAGLQWVTGETDDHPYEDE</sequence>